<evidence type="ECO:0000313" key="3">
    <source>
        <dbReference type="Proteomes" id="UP001501444"/>
    </source>
</evidence>
<feature type="transmembrane region" description="Helical" evidence="1">
    <location>
        <begin position="16"/>
        <end position="33"/>
    </location>
</feature>
<organism evidence="2 3">
    <name type="scientific">Dactylosporangium salmoneum</name>
    <dbReference type="NCBI Taxonomy" id="53361"/>
    <lineage>
        <taxon>Bacteria</taxon>
        <taxon>Bacillati</taxon>
        <taxon>Actinomycetota</taxon>
        <taxon>Actinomycetes</taxon>
        <taxon>Micromonosporales</taxon>
        <taxon>Micromonosporaceae</taxon>
        <taxon>Dactylosporangium</taxon>
    </lineage>
</organism>
<reference evidence="2 3" key="1">
    <citation type="journal article" date="2019" name="Int. J. Syst. Evol. Microbiol.">
        <title>The Global Catalogue of Microorganisms (GCM) 10K type strain sequencing project: providing services to taxonomists for standard genome sequencing and annotation.</title>
        <authorList>
            <consortium name="The Broad Institute Genomics Platform"/>
            <consortium name="The Broad Institute Genome Sequencing Center for Infectious Disease"/>
            <person name="Wu L."/>
            <person name="Ma J."/>
        </authorList>
    </citation>
    <scope>NUCLEOTIDE SEQUENCE [LARGE SCALE GENOMIC DNA]</scope>
    <source>
        <strain evidence="2 3">JCM 3272</strain>
    </source>
</reference>
<proteinExistence type="predicted"/>
<feature type="transmembrane region" description="Helical" evidence="1">
    <location>
        <begin position="54"/>
        <end position="75"/>
    </location>
</feature>
<gene>
    <name evidence="2" type="ORF">GCM10010170_010530</name>
</gene>
<name>A0ABN3FJY3_9ACTN</name>
<keyword evidence="3" id="KW-1185">Reference proteome</keyword>
<comment type="caution">
    <text evidence="2">The sequence shown here is derived from an EMBL/GenBank/DDBJ whole genome shotgun (WGS) entry which is preliminary data.</text>
</comment>
<sequence length="187" mass="19022">MNQEHTLVRTLHDVGAAVWLGGSLMGAVGLNGASKDVTDPDDRTRTAARGWARWAPVSAAAIGAHLLGGLGLLIANRGRVLSQSGVTANTVVKTALTLAAIGTTAYSGVLGVRLARAGKVPAEGGTVPSDATPHDVAVTLQQLRALQWATPALTTAIVALGAQQGEQQRPSRMLAGIGAKLARATGR</sequence>
<accession>A0ABN3FJY3</accession>
<keyword evidence="1" id="KW-0472">Membrane</keyword>
<protein>
    <submittedName>
        <fullName evidence="2">Uncharacterized protein</fullName>
    </submittedName>
</protein>
<dbReference type="RefSeq" id="WP_344611073.1">
    <property type="nucleotide sequence ID" value="NZ_BAAARV010000006.1"/>
</dbReference>
<feature type="transmembrane region" description="Helical" evidence="1">
    <location>
        <begin position="95"/>
        <end position="115"/>
    </location>
</feature>
<dbReference type="EMBL" id="BAAARV010000006">
    <property type="protein sequence ID" value="GAA2331806.1"/>
    <property type="molecule type" value="Genomic_DNA"/>
</dbReference>
<keyword evidence="1" id="KW-0812">Transmembrane</keyword>
<dbReference type="Proteomes" id="UP001501444">
    <property type="component" value="Unassembled WGS sequence"/>
</dbReference>
<evidence type="ECO:0000313" key="2">
    <source>
        <dbReference type="EMBL" id="GAA2331806.1"/>
    </source>
</evidence>
<evidence type="ECO:0000256" key="1">
    <source>
        <dbReference type="SAM" id="Phobius"/>
    </source>
</evidence>
<keyword evidence="1" id="KW-1133">Transmembrane helix</keyword>